<dbReference type="InterPro" id="IPR004088">
    <property type="entry name" value="KH_dom_type_1"/>
</dbReference>
<dbReference type="Pfam" id="PF00013">
    <property type="entry name" value="KH_1"/>
    <property type="match status" value="1"/>
</dbReference>
<dbReference type="GO" id="GO:0003723">
    <property type="term" value="F:RNA binding"/>
    <property type="evidence" value="ECO:0007669"/>
    <property type="project" value="UniProtKB-UniRule"/>
</dbReference>
<dbReference type="OrthoDB" id="3056080at2759"/>
<evidence type="ECO:0000313" key="3">
    <source>
        <dbReference type="EMBL" id="KAG5174613.1"/>
    </source>
</evidence>
<dbReference type="PROSITE" id="PS50084">
    <property type="entry name" value="KH_TYPE_1"/>
    <property type="match status" value="1"/>
</dbReference>
<name>A0A8H7YBH5_PSICU</name>
<dbReference type="EMBL" id="JAFIQS010000001">
    <property type="protein sequence ID" value="KAG5174613.1"/>
    <property type="molecule type" value="Genomic_DNA"/>
</dbReference>
<gene>
    <name evidence="3" type="ORF">JR316_001275</name>
</gene>
<evidence type="ECO:0000256" key="1">
    <source>
        <dbReference type="PROSITE-ProRule" id="PRU00117"/>
    </source>
</evidence>
<comment type="caution">
    <text evidence="3">The sequence shown here is derived from an EMBL/GenBank/DDBJ whole genome shotgun (WGS) entry which is preliminary data.</text>
</comment>
<keyword evidence="1" id="KW-0694">RNA-binding</keyword>
<evidence type="ECO:0000259" key="2">
    <source>
        <dbReference type="SMART" id="SM00322"/>
    </source>
</evidence>
<dbReference type="InterPro" id="IPR004087">
    <property type="entry name" value="KH_dom"/>
</dbReference>
<dbReference type="SMART" id="SM00322">
    <property type="entry name" value="KH"/>
    <property type="match status" value="1"/>
</dbReference>
<protein>
    <recommendedName>
        <fullName evidence="2">K Homology domain-containing protein</fullName>
    </recommendedName>
</protein>
<proteinExistence type="predicted"/>
<accession>A0A8H7YBH5</accession>
<reference evidence="3" key="1">
    <citation type="submission" date="2021-02" db="EMBL/GenBank/DDBJ databases">
        <title>Psilocybe cubensis genome.</title>
        <authorList>
            <person name="Mckernan K.J."/>
            <person name="Crawford S."/>
            <person name="Trippe A."/>
            <person name="Kane L.T."/>
            <person name="Mclaughlin S."/>
        </authorList>
    </citation>
    <scope>NUCLEOTIDE SEQUENCE [LARGE SCALE GENOMIC DNA]</scope>
    <source>
        <strain evidence="3">MGC-MH-2018</strain>
    </source>
</reference>
<dbReference type="AlphaFoldDB" id="A0A8H7YBH5"/>
<feature type="domain" description="K Homology" evidence="2">
    <location>
        <begin position="76"/>
        <end position="145"/>
    </location>
</feature>
<organism evidence="3">
    <name type="scientific">Psilocybe cubensis</name>
    <name type="common">Psychedelic mushroom</name>
    <name type="synonym">Stropharia cubensis</name>
    <dbReference type="NCBI Taxonomy" id="181762"/>
    <lineage>
        <taxon>Eukaryota</taxon>
        <taxon>Fungi</taxon>
        <taxon>Dikarya</taxon>
        <taxon>Basidiomycota</taxon>
        <taxon>Agaricomycotina</taxon>
        <taxon>Agaricomycetes</taxon>
        <taxon>Agaricomycetidae</taxon>
        <taxon>Agaricales</taxon>
        <taxon>Agaricineae</taxon>
        <taxon>Strophariaceae</taxon>
        <taxon>Psilocybe</taxon>
    </lineage>
</organism>
<sequence>MANPPLPYDGFMTMSLEDRFTFLFRAQQVQFDANKKIDDRLSAIEKEHLAALTSTPTTGPPHTQSICSTTTKAALEKIVATLSIADKQAGHIIGHAGTSLHQIHDILHAKISVSPVVTSGLRAVTIRDTACEVGNALSAIGKRIAHCCICNPRSKKPKQPPAPTAAPLTLVIEPPSPTPISSSTYPNYPSLSLASGLPMEVDALRAPQQHSDGYSYPGPVQPRKGIQIAHCGGGPSRVFGANRPW</sequence>
<dbReference type="InterPro" id="IPR036612">
    <property type="entry name" value="KH_dom_type_1_sf"/>
</dbReference>
<dbReference type="SUPFAM" id="SSF54791">
    <property type="entry name" value="Eukaryotic type KH-domain (KH-domain type I)"/>
    <property type="match status" value="1"/>
</dbReference>
<dbReference type="Gene3D" id="3.30.1370.10">
    <property type="entry name" value="K Homology domain, type 1"/>
    <property type="match status" value="1"/>
</dbReference>